<evidence type="ECO:0008006" key="4">
    <source>
        <dbReference type="Google" id="ProtNLM"/>
    </source>
</evidence>
<keyword evidence="3" id="KW-1185">Reference proteome</keyword>
<dbReference type="RefSeq" id="WP_231449065.1">
    <property type="nucleotide sequence ID" value="NZ_JAJOMB010000028.1"/>
</dbReference>
<feature type="transmembrane region" description="Helical" evidence="1">
    <location>
        <begin position="31"/>
        <end position="53"/>
    </location>
</feature>
<accession>A0A9X1SXG9</accession>
<evidence type="ECO:0000313" key="2">
    <source>
        <dbReference type="EMBL" id="MCD5316212.1"/>
    </source>
</evidence>
<proteinExistence type="predicted"/>
<dbReference type="SUPFAM" id="SSF51445">
    <property type="entry name" value="(Trans)glycosidases"/>
    <property type="match status" value="1"/>
</dbReference>
<dbReference type="Gene3D" id="3.20.20.80">
    <property type="entry name" value="Glycosidases"/>
    <property type="match status" value="1"/>
</dbReference>
<comment type="caution">
    <text evidence="2">The sequence shown here is derived from an EMBL/GenBank/DDBJ whole genome shotgun (WGS) entry which is preliminary data.</text>
</comment>
<dbReference type="InterPro" id="IPR017853">
    <property type="entry name" value="GH"/>
</dbReference>
<name>A0A9X1SXG9_9ACTN</name>
<sequence>MDDTVAPELASHEQAAVPGAAPRRRRRRWPWVLAALLVLLLALPVTYVASFAVNATGGVDRSIRSTGHDAYWLGHAWVDGRKVQADVDALAAQLEGSGIRDLYIHAGPYADDGTLDPALRPKATWLLEALHTAAPEVRVQAWLGNVLADDRMRLTSGVTQTKVLEGVDDILAEGWDGVHYDFEPALNNDQPFLDLLKATHAKTQAAEAQFSVATPKLHPVQWFRLPVDWLPMQALWSQDYLRQVSEHVDQVAIMSYDTFLPSEKAYQGYIRRQTELALDAVPADVDLLIGAPAYHDQKIYRWDSAETMAANIAGVQQGLEGVPRDRPIGVSLYVDFDATDQDWASYRDDWAQQ</sequence>
<dbReference type="Proteomes" id="UP001138997">
    <property type="component" value="Unassembled WGS sequence"/>
</dbReference>
<keyword evidence="1" id="KW-0472">Membrane</keyword>
<keyword evidence="1" id="KW-0812">Transmembrane</keyword>
<dbReference type="EMBL" id="JAJOMB010000028">
    <property type="protein sequence ID" value="MCD5316212.1"/>
    <property type="molecule type" value="Genomic_DNA"/>
</dbReference>
<organism evidence="2 3">
    <name type="scientific">Kineosporia babensis</name>
    <dbReference type="NCBI Taxonomy" id="499548"/>
    <lineage>
        <taxon>Bacteria</taxon>
        <taxon>Bacillati</taxon>
        <taxon>Actinomycetota</taxon>
        <taxon>Actinomycetes</taxon>
        <taxon>Kineosporiales</taxon>
        <taxon>Kineosporiaceae</taxon>
        <taxon>Kineosporia</taxon>
    </lineage>
</organism>
<keyword evidence="1" id="KW-1133">Transmembrane helix</keyword>
<gene>
    <name evidence="2" type="ORF">LR394_35480</name>
</gene>
<evidence type="ECO:0000256" key="1">
    <source>
        <dbReference type="SAM" id="Phobius"/>
    </source>
</evidence>
<reference evidence="2" key="1">
    <citation type="submission" date="2021-11" db="EMBL/GenBank/DDBJ databases">
        <title>Streptomyces corallinus and Kineosporia corallina sp. nov., two new coral-derived marine actinobacteria.</title>
        <authorList>
            <person name="Buangrab K."/>
            <person name="Sutthacheep M."/>
            <person name="Yeemin T."/>
            <person name="Harunari E."/>
            <person name="Igarashi Y."/>
            <person name="Sripreechasak P."/>
            <person name="Kanchanasin P."/>
            <person name="Tanasupawat S."/>
            <person name="Phongsopitanun W."/>
        </authorList>
    </citation>
    <scope>NUCLEOTIDE SEQUENCE</scope>
    <source>
        <strain evidence="2">JCM 31032</strain>
    </source>
</reference>
<dbReference type="AlphaFoldDB" id="A0A9X1SXG9"/>
<protein>
    <recommendedName>
        <fullName evidence="4">GH18 domain-containing protein</fullName>
    </recommendedName>
</protein>
<evidence type="ECO:0000313" key="3">
    <source>
        <dbReference type="Proteomes" id="UP001138997"/>
    </source>
</evidence>